<name>A0A7W5G8S7_9BACL</name>
<dbReference type="EMBL" id="JACHXW010000002">
    <property type="protein sequence ID" value="MBB3150926.1"/>
    <property type="molecule type" value="Genomic_DNA"/>
</dbReference>
<proteinExistence type="predicted"/>
<dbReference type="Gene3D" id="1.50.10.10">
    <property type="match status" value="1"/>
</dbReference>
<dbReference type="SUPFAM" id="SSF48208">
    <property type="entry name" value="Six-hairpin glycosidases"/>
    <property type="match status" value="1"/>
</dbReference>
<dbReference type="GO" id="GO:0005975">
    <property type="term" value="P:carbohydrate metabolic process"/>
    <property type="evidence" value="ECO:0007669"/>
    <property type="project" value="InterPro"/>
</dbReference>
<evidence type="ECO:0000313" key="3">
    <source>
        <dbReference type="Proteomes" id="UP000518605"/>
    </source>
</evidence>
<dbReference type="InterPro" id="IPR012341">
    <property type="entry name" value="6hp_glycosidase-like_sf"/>
</dbReference>
<dbReference type="Proteomes" id="UP000518605">
    <property type="component" value="Unassembled WGS sequence"/>
</dbReference>
<reference evidence="2 3" key="1">
    <citation type="submission" date="2020-08" db="EMBL/GenBank/DDBJ databases">
        <title>Genomic Encyclopedia of Type Strains, Phase III (KMG-III): the genomes of soil and plant-associated and newly described type strains.</title>
        <authorList>
            <person name="Whitman W."/>
        </authorList>
    </citation>
    <scope>NUCLEOTIDE SEQUENCE [LARGE SCALE GENOMIC DNA]</scope>
    <source>
        <strain evidence="2 3">CECT 8234</strain>
    </source>
</reference>
<gene>
    <name evidence="2" type="ORF">FHS16_000960</name>
</gene>
<organism evidence="2 3">
    <name type="scientific">Paenibacillus endophyticus</name>
    <dbReference type="NCBI Taxonomy" id="1294268"/>
    <lineage>
        <taxon>Bacteria</taxon>
        <taxon>Bacillati</taxon>
        <taxon>Bacillota</taxon>
        <taxon>Bacilli</taxon>
        <taxon>Bacillales</taxon>
        <taxon>Paenibacillaceae</taxon>
        <taxon>Paenibacillus</taxon>
    </lineage>
</organism>
<dbReference type="InterPro" id="IPR008928">
    <property type="entry name" value="6-hairpin_glycosidase_sf"/>
</dbReference>
<evidence type="ECO:0000313" key="2">
    <source>
        <dbReference type="EMBL" id="MBB3150926.1"/>
    </source>
</evidence>
<dbReference type="Pfam" id="PF22422">
    <property type="entry name" value="MGH1-like_GH"/>
    <property type="match status" value="1"/>
</dbReference>
<comment type="caution">
    <text evidence="2">The sequence shown here is derived from an EMBL/GenBank/DDBJ whole genome shotgun (WGS) entry which is preliminary data.</text>
</comment>
<dbReference type="AlphaFoldDB" id="A0A7W5G8S7"/>
<keyword evidence="3" id="KW-1185">Reference proteome</keyword>
<sequence>MNMASSKITFRSNDEALNEGFEWAKGQALAYAHDGSDPVGLWYEGALPGREAFCMRDISHQSMGASVLGLQAHTRNMMQRFAENISKGKDYCTYWEITGDNEPAPVDYENDDDFWYNLPANFDVIEACYRQYLWTGDRSYLEDPVLQNFYRLSVTEYVKTWDKDGDGIPEYYASYGRRGLASYNEAGDYPKIGADLIAVMIAGYQAYAELEKKLGNNELYAEYSAKSAHLRQQLEQQWWDKEGGCFFVALGHDGGFFAAESGEGQFLPLYYEAIADKEKREGALRKMHKQGVSNVEGMSYLPETYYRCGEDGEGLRSLKALMDPALDRREYPEVSYSAVGAVVSELMGISADGGTTVATVSRLTEELAWAEISQVPVLGRMVSVKHTGTTSSAFTSLSGEALVWRAVFHKTAEAPIELRHNGEIIESASAYDKLGRPYVYAEIAVAPGETHTVSIS</sequence>
<accession>A0A7W5G8S7</accession>
<dbReference type="RefSeq" id="WP_183559345.1">
    <property type="nucleotide sequence ID" value="NZ_CBCSLB010000009.1"/>
</dbReference>
<evidence type="ECO:0000259" key="1">
    <source>
        <dbReference type="Pfam" id="PF22422"/>
    </source>
</evidence>
<feature type="domain" description="Mannosylglycerate hydrolase MGH1-like glycoside hydrolase" evidence="1">
    <location>
        <begin position="197"/>
        <end position="290"/>
    </location>
</feature>
<protein>
    <recommendedName>
        <fullName evidence="1">Mannosylglycerate hydrolase MGH1-like glycoside hydrolase domain-containing protein</fullName>
    </recommendedName>
</protein>
<dbReference type="InterPro" id="IPR054491">
    <property type="entry name" value="MGH1-like_GH"/>
</dbReference>